<name>A0AAD9B255_9PEZI</name>
<dbReference type="InterPro" id="IPR050613">
    <property type="entry name" value="Sec_Metabolite_Reg"/>
</dbReference>
<keyword evidence="3" id="KW-0539">Nucleus</keyword>
<dbReference type="GO" id="GO:0000981">
    <property type="term" value="F:DNA-binding transcription factor activity, RNA polymerase II-specific"/>
    <property type="evidence" value="ECO:0007669"/>
    <property type="project" value="InterPro"/>
</dbReference>
<sequence>MSASPSEKSSSKSSRPLACVLCQRRKVKCDRKYPCSNCIKSKATCSPSIPAPVRKRRRPNAELQARLARCEELLAKYAAASKEPLDHESTIAPPQASSIPFYENSQINWKPAGKVIVEDGSVRFIDNFLWATVYEELRGMKELVEKEDEGQEPEPQHEWDPGASMPDYSDYLLVGGDSPVDQHPDDLYPTASQIFRLWQTFLERVNSLTKIVHAPSLQPFVVEAASGPGHLPNNVEALMFAVFSMSIVTLTEGECMTMLGSSCNAAFRRFSTGARQSLLRADFLKSHDITTLQALVLHMMSIQGRCNIHGAWILNGICVRIAQKMGLHRDGELLGLPPFETEMRRRIWWQIFMLDCKFSMISGLSQSLLPRPSDCKLPKNLNDADLHPGATDKYQEREGPTEMVIPLLVFQIGHCIQQQPDIEALMLYNELSTLSSGRKSKVQSAQISSFIKQLQDRLNGVLEKNSDPSAGPVHEFASLLKALILQKVKETTRPPQEQPEWGSEILTPKDNLFKWSVMTTEQNVNAYKSNKHQGFHWFLKLLFQFDVVIFMVGQLSQRTSGNLVERAWQQIPAVYEYHPEFLDPSQEYNIALAKFVLKAWKVREDCLCAEHGIQPDEPAYVTRIREIMVPHWSRSRAGTEPPSHPEGRHTATDHHQGDHPPMEHLFQRYLGAGASSWDPLTMPDQEIINRQLSSFEGLDMTTPTGW</sequence>
<dbReference type="GO" id="GO:0005634">
    <property type="term" value="C:nucleus"/>
    <property type="evidence" value="ECO:0007669"/>
    <property type="project" value="UniProtKB-SubCell"/>
</dbReference>
<dbReference type="SMART" id="SM00906">
    <property type="entry name" value="Fungal_trans"/>
    <property type="match status" value="1"/>
</dbReference>
<evidence type="ECO:0000256" key="3">
    <source>
        <dbReference type="ARBA" id="ARBA00023242"/>
    </source>
</evidence>
<evidence type="ECO:0000313" key="7">
    <source>
        <dbReference type="Proteomes" id="UP001243330"/>
    </source>
</evidence>
<comment type="subcellular location">
    <subcellularLocation>
        <location evidence="1">Nucleus</location>
    </subcellularLocation>
</comment>
<dbReference type="CDD" id="cd12148">
    <property type="entry name" value="fungal_TF_MHR"/>
    <property type="match status" value="1"/>
</dbReference>
<dbReference type="CDD" id="cd00067">
    <property type="entry name" value="GAL4"/>
    <property type="match status" value="1"/>
</dbReference>
<dbReference type="InterPro" id="IPR036864">
    <property type="entry name" value="Zn2-C6_fun-type_DNA-bd_sf"/>
</dbReference>
<protein>
    <submittedName>
        <fullName evidence="6">Fungal specific transcription factor domain-containing protein</fullName>
    </submittedName>
</protein>
<dbReference type="Proteomes" id="UP001243330">
    <property type="component" value="Unassembled WGS sequence"/>
</dbReference>
<dbReference type="SMART" id="SM00066">
    <property type="entry name" value="GAL4"/>
    <property type="match status" value="1"/>
</dbReference>
<keyword evidence="2" id="KW-0479">Metal-binding</keyword>
<feature type="domain" description="Zn(2)-C6 fungal-type" evidence="5">
    <location>
        <begin position="18"/>
        <end position="46"/>
    </location>
</feature>
<evidence type="ECO:0000313" key="6">
    <source>
        <dbReference type="EMBL" id="KAK1856960.1"/>
    </source>
</evidence>
<dbReference type="SUPFAM" id="SSF57701">
    <property type="entry name" value="Zn2/Cys6 DNA-binding domain"/>
    <property type="match status" value="1"/>
</dbReference>
<dbReference type="GO" id="GO:0006351">
    <property type="term" value="P:DNA-templated transcription"/>
    <property type="evidence" value="ECO:0007669"/>
    <property type="project" value="InterPro"/>
</dbReference>
<dbReference type="AlphaFoldDB" id="A0AAD9B255"/>
<evidence type="ECO:0000259" key="5">
    <source>
        <dbReference type="PROSITE" id="PS50048"/>
    </source>
</evidence>
<dbReference type="InterPro" id="IPR001138">
    <property type="entry name" value="Zn2Cys6_DnaBD"/>
</dbReference>
<dbReference type="PANTHER" id="PTHR31001:SF85">
    <property type="entry name" value="ZN(II)2CYS6 TRANSCRIPTION FACTOR (EUROFUNG)"/>
    <property type="match status" value="1"/>
</dbReference>
<dbReference type="PROSITE" id="PS50048">
    <property type="entry name" value="ZN2_CY6_FUNGAL_2"/>
    <property type="match status" value="1"/>
</dbReference>
<keyword evidence="7" id="KW-1185">Reference proteome</keyword>
<comment type="caution">
    <text evidence="6">The sequence shown here is derived from an EMBL/GenBank/DDBJ whole genome shotgun (WGS) entry which is preliminary data.</text>
</comment>
<dbReference type="PANTHER" id="PTHR31001">
    <property type="entry name" value="UNCHARACTERIZED TRANSCRIPTIONAL REGULATORY PROTEIN"/>
    <property type="match status" value="1"/>
</dbReference>
<dbReference type="GO" id="GO:0008270">
    <property type="term" value="F:zinc ion binding"/>
    <property type="evidence" value="ECO:0007669"/>
    <property type="project" value="InterPro"/>
</dbReference>
<proteinExistence type="predicted"/>
<dbReference type="Pfam" id="PF04082">
    <property type="entry name" value="Fungal_trans"/>
    <property type="match status" value="1"/>
</dbReference>
<reference evidence="6" key="1">
    <citation type="submission" date="2023-01" db="EMBL/GenBank/DDBJ databases">
        <title>Colletotrichum chrysophilum M932 genome sequence.</title>
        <authorList>
            <person name="Baroncelli R."/>
        </authorList>
    </citation>
    <scope>NUCLEOTIDE SEQUENCE</scope>
    <source>
        <strain evidence="6">M932</strain>
    </source>
</reference>
<dbReference type="GO" id="GO:0003677">
    <property type="term" value="F:DNA binding"/>
    <property type="evidence" value="ECO:0007669"/>
    <property type="project" value="InterPro"/>
</dbReference>
<dbReference type="InterPro" id="IPR007219">
    <property type="entry name" value="XnlR_reg_dom"/>
</dbReference>
<evidence type="ECO:0000256" key="1">
    <source>
        <dbReference type="ARBA" id="ARBA00004123"/>
    </source>
</evidence>
<accession>A0AAD9B255</accession>
<organism evidence="6 7">
    <name type="scientific">Colletotrichum chrysophilum</name>
    <dbReference type="NCBI Taxonomy" id="1836956"/>
    <lineage>
        <taxon>Eukaryota</taxon>
        <taxon>Fungi</taxon>
        <taxon>Dikarya</taxon>
        <taxon>Ascomycota</taxon>
        <taxon>Pezizomycotina</taxon>
        <taxon>Sordariomycetes</taxon>
        <taxon>Hypocreomycetidae</taxon>
        <taxon>Glomerellales</taxon>
        <taxon>Glomerellaceae</taxon>
        <taxon>Colletotrichum</taxon>
        <taxon>Colletotrichum gloeosporioides species complex</taxon>
    </lineage>
</organism>
<dbReference type="EMBL" id="JAQOWY010000003">
    <property type="protein sequence ID" value="KAK1856960.1"/>
    <property type="molecule type" value="Genomic_DNA"/>
</dbReference>
<feature type="compositionally biased region" description="Basic and acidic residues" evidence="4">
    <location>
        <begin position="643"/>
        <end position="662"/>
    </location>
</feature>
<evidence type="ECO:0000256" key="4">
    <source>
        <dbReference type="SAM" id="MobiDB-lite"/>
    </source>
</evidence>
<gene>
    <name evidence="6" type="ORF">CCHR01_00303</name>
</gene>
<dbReference type="Gene3D" id="4.10.240.10">
    <property type="entry name" value="Zn(2)-C6 fungal-type DNA-binding domain"/>
    <property type="match status" value="1"/>
</dbReference>
<feature type="region of interest" description="Disordered" evidence="4">
    <location>
        <begin position="633"/>
        <end position="662"/>
    </location>
</feature>
<evidence type="ECO:0000256" key="2">
    <source>
        <dbReference type="ARBA" id="ARBA00022723"/>
    </source>
</evidence>
<dbReference type="Pfam" id="PF00172">
    <property type="entry name" value="Zn_clus"/>
    <property type="match status" value="1"/>
</dbReference>